<protein>
    <submittedName>
        <fullName evidence="1">Uncharacterized protein</fullName>
    </submittedName>
</protein>
<dbReference type="EMBL" id="MU167214">
    <property type="protein sequence ID" value="KAG0151200.1"/>
    <property type="molecule type" value="Genomic_DNA"/>
</dbReference>
<keyword evidence="2" id="KW-1185">Reference proteome</keyword>
<reference evidence="1" key="1">
    <citation type="submission" date="2013-11" db="EMBL/GenBank/DDBJ databases">
        <title>Genome sequence of the fusiform rust pathogen reveals effectors for host alternation and coevolution with pine.</title>
        <authorList>
            <consortium name="DOE Joint Genome Institute"/>
            <person name="Smith K."/>
            <person name="Pendleton A."/>
            <person name="Kubisiak T."/>
            <person name="Anderson C."/>
            <person name="Salamov A."/>
            <person name="Aerts A."/>
            <person name="Riley R."/>
            <person name="Clum A."/>
            <person name="Lindquist E."/>
            <person name="Ence D."/>
            <person name="Campbell M."/>
            <person name="Kronenberg Z."/>
            <person name="Feau N."/>
            <person name="Dhillon B."/>
            <person name="Hamelin R."/>
            <person name="Burleigh J."/>
            <person name="Smith J."/>
            <person name="Yandell M."/>
            <person name="Nelson C."/>
            <person name="Grigoriev I."/>
            <person name="Davis J."/>
        </authorList>
    </citation>
    <scope>NUCLEOTIDE SEQUENCE</scope>
    <source>
        <strain evidence="1">G11</strain>
    </source>
</reference>
<sequence length="189" mass="21594">KPVKIKPMDKSLRFKDGDDIDRFIQDFEDAAFIDGASDLDKCIQVKFFIPDKDTKTVIESMEGYKVKRWVILKNEMKQLWGAGLEALYTLEDIFSLCKKMQTEGGISAYAAYCRFQSKFKTMVTYVRSTGQMGEGDSVMLATSYYKSFSSSIQDKVKTALAIDGDMQKEGRRYVMPSLLILENAFQRVM</sequence>
<feature type="non-terminal residue" evidence="1">
    <location>
        <position position="1"/>
    </location>
</feature>
<evidence type="ECO:0000313" key="2">
    <source>
        <dbReference type="Proteomes" id="UP000886653"/>
    </source>
</evidence>
<comment type="caution">
    <text evidence="1">The sequence shown here is derived from an EMBL/GenBank/DDBJ whole genome shotgun (WGS) entry which is preliminary data.</text>
</comment>
<organism evidence="1 2">
    <name type="scientific">Cronartium quercuum f. sp. fusiforme G11</name>
    <dbReference type="NCBI Taxonomy" id="708437"/>
    <lineage>
        <taxon>Eukaryota</taxon>
        <taxon>Fungi</taxon>
        <taxon>Dikarya</taxon>
        <taxon>Basidiomycota</taxon>
        <taxon>Pucciniomycotina</taxon>
        <taxon>Pucciniomycetes</taxon>
        <taxon>Pucciniales</taxon>
        <taxon>Coleosporiaceae</taxon>
        <taxon>Cronartium</taxon>
    </lineage>
</organism>
<name>A0A9P6NPZ6_9BASI</name>
<proteinExistence type="predicted"/>
<dbReference type="AlphaFoldDB" id="A0A9P6NPZ6"/>
<gene>
    <name evidence="1" type="ORF">CROQUDRAFT_15742</name>
</gene>
<dbReference type="OrthoDB" id="2502685at2759"/>
<evidence type="ECO:0000313" key="1">
    <source>
        <dbReference type="EMBL" id="KAG0151200.1"/>
    </source>
</evidence>
<accession>A0A9P6NPZ6</accession>
<feature type="non-terminal residue" evidence="1">
    <location>
        <position position="189"/>
    </location>
</feature>
<dbReference type="Proteomes" id="UP000886653">
    <property type="component" value="Unassembled WGS sequence"/>
</dbReference>